<proteinExistence type="predicted"/>
<dbReference type="EMBL" id="JAAGRN010000005">
    <property type="protein sequence ID" value="NDY83340.1"/>
    <property type="molecule type" value="Genomic_DNA"/>
</dbReference>
<gene>
    <name evidence="4" type="ORF">G3I67_08865</name>
</gene>
<feature type="domain" description="Solute-binding protein family 3/N-terminal" evidence="3">
    <location>
        <begin position="29"/>
        <end position="258"/>
    </location>
</feature>
<dbReference type="Pfam" id="PF00497">
    <property type="entry name" value="SBP_bac_3"/>
    <property type="match status" value="1"/>
</dbReference>
<sequence length="269" mass="30166">MRNLKLFLIALTMLGALAQVNAHAQTCEKLIVTGPPNSPPSSWLMNGKMVGASVDLVTRVANGAGVKKVETKIYPTWNDALEATYRGETDLIFSAAWSIDRARYLNYIQPPYASQFLYVVVRKGHTFPLLKYEDLASKKGAAVKGEAYGDSKFGQYVEKNLNLTRANSLDELFDMLLEGKIDFAFGYENTVTSKVFSSNLASKVEYISTFPYEAETYFAFSKRSKCYEAIAKAFAAEVVKASREYSYFQLMKKYRIIADESELEKTKGK</sequence>
<feature type="chain" id="PRO_5025628738" evidence="2">
    <location>
        <begin position="19"/>
        <end position="269"/>
    </location>
</feature>
<dbReference type="PANTHER" id="PTHR35936:SF6">
    <property type="entry name" value="AMINO ACID ABC TRANSPORTER SUBSTRATE-BINDING PAAT FAMILY PROTEIN"/>
    <property type="match status" value="1"/>
</dbReference>
<evidence type="ECO:0000259" key="3">
    <source>
        <dbReference type="SMART" id="SM00062"/>
    </source>
</evidence>
<dbReference type="InterPro" id="IPR001638">
    <property type="entry name" value="Solute-binding_3/MltF_N"/>
</dbReference>
<evidence type="ECO:0000256" key="2">
    <source>
        <dbReference type="SAM" id="SignalP"/>
    </source>
</evidence>
<organism evidence="4">
    <name type="scientific">Sheuella amnicola</name>
    <dbReference type="NCBI Taxonomy" id="2707330"/>
    <lineage>
        <taxon>Bacteria</taxon>
        <taxon>Pseudomonadati</taxon>
        <taxon>Pseudomonadota</taxon>
        <taxon>Betaproteobacteria</taxon>
        <taxon>Burkholderiales</taxon>
        <taxon>Alcaligenaceae</taxon>
        <taxon>Sheuella</taxon>
    </lineage>
</organism>
<dbReference type="AlphaFoldDB" id="A0A6B2QY02"/>
<comment type="caution">
    <text evidence="4">The sequence shown here is derived from an EMBL/GenBank/DDBJ whole genome shotgun (WGS) entry which is preliminary data.</text>
</comment>
<reference evidence="4" key="1">
    <citation type="submission" date="2020-02" db="EMBL/GenBank/DDBJ databases">
        <authorList>
            <person name="Chen W.-M."/>
        </authorList>
    </citation>
    <scope>NUCLEOTIDE SEQUENCE</scope>
    <source>
        <strain evidence="4">NBD-18</strain>
    </source>
</reference>
<dbReference type="SUPFAM" id="SSF53850">
    <property type="entry name" value="Periplasmic binding protein-like II"/>
    <property type="match status" value="1"/>
</dbReference>
<evidence type="ECO:0000256" key="1">
    <source>
        <dbReference type="ARBA" id="ARBA00022729"/>
    </source>
</evidence>
<dbReference type="Gene3D" id="3.40.190.10">
    <property type="entry name" value="Periplasmic binding protein-like II"/>
    <property type="match status" value="2"/>
</dbReference>
<name>A0A6B2QY02_9BURK</name>
<dbReference type="SMART" id="SM00062">
    <property type="entry name" value="PBPb"/>
    <property type="match status" value="1"/>
</dbReference>
<accession>A0A6B2QY02</accession>
<protein>
    <submittedName>
        <fullName evidence="4">ABC transporter substrate-binding protein</fullName>
    </submittedName>
</protein>
<feature type="signal peptide" evidence="2">
    <location>
        <begin position="1"/>
        <end position="18"/>
    </location>
</feature>
<keyword evidence="1 2" id="KW-0732">Signal</keyword>
<evidence type="ECO:0000313" key="4">
    <source>
        <dbReference type="EMBL" id="NDY83340.1"/>
    </source>
</evidence>
<dbReference type="PANTHER" id="PTHR35936">
    <property type="entry name" value="MEMBRANE-BOUND LYTIC MUREIN TRANSGLYCOSYLASE F"/>
    <property type="match status" value="1"/>
</dbReference>
<dbReference type="RefSeq" id="WP_163654415.1">
    <property type="nucleotide sequence ID" value="NZ_JAAGRN010000005.1"/>
</dbReference>